<accession>A0A1X2HEH6</accession>
<evidence type="ECO:0000256" key="5">
    <source>
        <dbReference type="ARBA" id="ARBA00023242"/>
    </source>
</evidence>
<evidence type="ECO:0000313" key="9">
    <source>
        <dbReference type="EMBL" id="ORY97365.1"/>
    </source>
</evidence>
<keyword evidence="10" id="KW-1185">Reference proteome</keyword>
<feature type="compositionally biased region" description="Polar residues" evidence="7">
    <location>
        <begin position="1"/>
        <end position="15"/>
    </location>
</feature>
<proteinExistence type="predicted"/>
<protein>
    <recommendedName>
        <fullName evidence="8">PHD-type domain-containing protein</fullName>
    </recommendedName>
</protein>
<dbReference type="InterPro" id="IPR001965">
    <property type="entry name" value="Znf_PHD"/>
</dbReference>
<dbReference type="GO" id="GO:0045814">
    <property type="term" value="P:negative regulation of gene expression, epigenetic"/>
    <property type="evidence" value="ECO:0007669"/>
    <property type="project" value="TreeGrafter"/>
</dbReference>
<reference evidence="9 10" key="1">
    <citation type="submission" date="2016-07" db="EMBL/GenBank/DDBJ databases">
        <title>Pervasive Adenine N6-methylation of Active Genes in Fungi.</title>
        <authorList>
            <consortium name="DOE Joint Genome Institute"/>
            <person name="Mondo S.J."/>
            <person name="Dannebaum R.O."/>
            <person name="Kuo R.C."/>
            <person name="Labutti K."/>
            <person name="Haridas S."/>
            <person name="Kuo A."/>
            <person name="Salamov A."/>
            <person name="Ahrendt S.R."/>
            <person name="Lipzen A."/>
            <person name="Sullivan W."/>
            <person name="Andreopoulos W.B."/>
            <person name="Clum A."/>
            <person name="Lindquist E."/>
            <person name="Daum C."/>
            <person name="Ramamoorthy G.K."/>
            <person name="Gryganskyi A."/>
            <person name="Culley D."/>
            <person name="Magnuson J.K."/>
            <person name="James T.Y."/>
            <person name="O'Malley M.A."/>
            <person name="Stajich J.E."/>
            <person name="Spatafora J.W."/>
            <person name="Visel A."/>
            <person name="Grigoriev I.V."/>
        </authorList>
    </citation>
    <scope>NUCLEOTIDE SEQUENCE [LARGE SCALE GENOMIC DNA]</scope>
    <source>
        <strain evidence="9 10">NRRL 2496</strain>
    </source>
</reference>
<dbReference type="PROSITE" id="PS50016">
    <property type="entry name" value="ZF_PHD_2"/>
    <property type="match status" value="1"/>
</dbReference>
<evidence type="ECO:0000256" key="7">
    <source>
        <dbReference type="SAM" id="MobiDB-lite"/>
    </source>
</evidence>
<feature type="compositionally biased region" description="Acidic residues" evidence="7">
    <location>
        <begin position="294"/>
        <end position="309"/>
    </location>
</feature>
<dbReference type="InterPro" id="IPR011011">
    <property type="entry name" value="Znf_FYVE_PHD"/>
</dbReference>
<dbReference type="PANTHER" id="PTHR12628">
    <property type="entry name" value="POLYCOMB-LIKE TRANSCRIPTION FACTOR"/>
    <property type="match status" value="1"/>
</dbReference>
<feature type="region of interest" description="Disordered" evidence="7">
    <location>
        <begin position="197"/>
        <end position="240"/>
    </location>
</feature>
<dbReference type="STRING" id="13706.A0A1X2HEH6"/>
<feature type="region of interest" description="Disordered" evidence="7">
    <location>
        <begin position="1"/>
        <end position="48"/>
    </location>
</feature>
<gene>
    <name evidence="9" type="ORF">BCR43DRAFT_489658</name>
</gene>
<organism evidence="9 10">
    <name type="scientific">Syncephalastrum racemosum</name>
    <name type="common">Filamentous fungus</name>
    <dbReference type="NCBI Taxonomy" id="13706"/>
    <lineage>
        <taxon>Eukaryota</taxon>
        <taxon>Fungi</taxon>
        <taxon>Fungi incertae sedis</taxon>
        <taxon>Mucoromycota</taxon>
        <taxon>Mucoromycotina</taxon>
        <taxon>Mucoromycetes</taxon>
        <taxon>Mucorales</taxon>
        <taxon>Syncephalastraceae</taxon>
        <taxon>Syncephalastrum</taxon>
    </lineage>
</organism>
<evidence type="ECO:0000256" key="1">
    <source>
        <dbReference type="ARBA" id="ARBA00004123"/>
    </source>
</evidence>
<dbReference type="EMBL" id="MCGN01000004">
    <property type="protein sequence ID" value="ORY97365.1"/>
    <property type="molecule type" value="Genomic_DNA"/>
</dbReference>
<comment type="caution">
    <text evidence="9">The sequence shown here is derived from an EMBL/GenBank/DDBJ whole genome shotgun (WGS) entry which is preliminary data.</text>
</comment>
<dbReference type="InterPro" id="IPR013088">
    <property type="entry name" value="Znf_NHR/GATA"/>
</dbReference>
<dbReference type="InParanoid" id="A0A1X2HEH6"/>
<dbReference type="Pfam" id="PF00628">
    <property type="entry name" value="PHD"/>
    <property type="match status" value="1"/>
</dbReference>
<keyword evidence="2" id="KW-0479">Metal-binding</keyword>
<dbReference type="GO" id="GO:0005634">
    <property type="term" value="C:nucleus"/>
    <property type="evidence" value="ECO:0007669"/>
    <property type="project" value="UniProtKB-SubCell"/>
</dbReference>
<feature type="compositionally biased region" description="Acidic residues" evidence="7">
    <location>
        <begin position="269"/>
        <end position="280"/>
    </location>
</feature>
<feature type="region of interest" description="Disordered" evidence="7">
    <location>
        <begin position="261"/>
        <end position="320"/>
    </location>
</feature>
<dbReference type="GO" id="GO:0003682">
    <property type="term" value="F:chromatin binding"/>
    <property type="evidence" value="ECO:0007669"/>
    <property type="project" value="TreeGrafter"/>
</dbReference>
<keyword evidence="3 6" id="KW-0863">Zinc-finger</keyword>
<dbReference type="AlphaFoldDB" id="A0A1X2HEH6"/>
<keyword evidence="4" id="KW-0862">Zinc</keyword>
<evidence type="ECO:0000256" key="2">
    <source>
        <dbReference type="ARBA" id="ARBA00022723"/>
    </source>
</evidence>
<dbReference type="GO" id="GO:0006355">
    <property type="term" value="P:regulation of DNA-templated transcription"/>
    <property type="evidence" value="ECO:0007669"/>
    <property type="project" value="InterPro"/>
</dbReference>
<dbReference type="Proteomes" id="UP000242180">
    <property type="component" value="Unassembled WGS sequence"/>
</dbReference>
<dbReference type="InterPro" id="IPR013083">
    <property type="entry name" value="Znf_RING/FYVE/PHD"/>
</dbReference>
<dbReference type="Gene3D" id="3.30.50.10">
    <property type="entry name" value="Erythroid Transcription Factor GATA-1, subunit A"/>
    <property type="match status" value="1"/>
</dbReference>
<dbReference type="InterPro" id="IPR019787">
    <property type="entry name" value="Znf_PHD-finger"/>
</dbReference>
<name>A0A1X2HEH6_SYNRA</name>
<feature type="domain" description="PHD-type" evidence="8">
    <location>
        <begin position="451"/>
        <end position="507"/>
    </location>
</feature>
<evidence type="ECO:0000259" key="8">
    <source>
        <dbReference type="PROSITE" id="PS50016"/>
    </source>
</evidence>
<dbReference type="GO" id="GO:0008270">
    <property type="term" value="F:zinc ion binding"/>
    <property type="evidence" value="ECO:0007669"/>
    <property type="project" value="UniProtKB-KW"/>
</dbReference>
<feature type="compositionally biased region" description="Polar residues" evidence="7">
    <location>
        <begin position="230"/>
        <end position="240"/>
    </location>
</feature>
<sequence length="519" mass="56705">MTSSATQAGTIPTGRSSEDRLHAPLQHSNKIDNTASITTTDSSDSSCSPVLEAALGTDESETTMSLAKPKAASAGVRHESTSSLLPIASPQLSIGGSPTTWQLLLCSYYYQQLPPIVKDDVFLAPAAGDNESVVTNSSSDTNGLFSSGCSSSTSSSSSSSSSAADHWAPTPCLSPVSSPSDFLCNHEPLFDGIEDLHSQQSSDESESVKSPREAPSTDIAWYDGVDQPTALPTPSSHATSETECDLFFLDDSLADFNESDTNTAASTVETEDSSDDDEDAGLQPSLKRKRVMYDQEEDDDDEDIEDNDGEGPMRRGLSRLRLSDYYRHGKKAMPGPNRRAKCKTVTKRRTRKCPGRRPRSRIVAVNHDVQNHDDGNITLFERLTQAGIDWCRYCGTTEGVNWRPGPWGKRTLCNKHGCDYKGYGIASRLPRLDLSAFSSERLEDRRRPVVQQFCVVCQTPDSHPDNALVPCEGGCSRAYHQLCRAPPLSDLNLDDDEPWCCSALCRENRKRNKVGPYEL</sequence>
<evidence type="ECO:0000256" key="3">
    <source>
        <dbReference type="ARBA" id="ARBA00022771"/>
    </source>
</evidence>
<evidence type="ECO:0000313" key="10">
    <source>
        <dbReference type="Proteomes" id="UP000242180"/>
    </source>
</evidence>
<dbReference type="Gene3D" id="3.30.40.10">
    <property type="entry name" value="Zinc/RING finger domain, C3HC4 (zinc finger)"/>
    <property type="match status" value="1"/>
</dbReference>
<keyword evidence="5" id="KW-0539">Nucleus</keyword>
<feature type="compositionally biased region" description="Low complexity" evidence="7">
    <location>
        <begin position="32"/>
        <end position="48"/>
    </location>
</feature>
<dbReference type="OrthoDB" id="5863171at2759"/>
<dbReference type="SUPFAM" id="SSF57903">
    <property type="entry name" value="FYVE/PHD zinc finger"/>
    <property type="match status" value="1"/>
</dbReference>
<dbReference type="GO" id="GO:0003677">
    <property type="term" value="F:DNA binding"/>
    <property type="evidence" value="ECO:0007669"/>
    <property type="project" value="TreeGrafter"/>
</dbReference>
<dbReference type="SMART" id="SM00249">
    <property type="entry name" value="PHD"/>
    <property type="match status" value="1"/>
</dbReference>
<evidence type="ECO:0000256" key="4">
    <source>
        <dbReference type="ARBA" id="ARBA00022833"/>
    </source>
</evidence>
<comment type="subcellular location">
    <subcellularLocation>
        <location evidence="1">Nucleus</location>
    </subcellularLocation>
</comment>
<dbReference type="PANTHER" id="PTHR12628:SF10">
    <property type="entry name" value="HOMEOBOX DOMAIN-CONTAINING PROTEIN"/>
    <property type="match status" value="1"/>
</dbReference>
<evidence type="ECO:0000256" key="6">
    <source>
        <dbReference type="PROSITE-ProRule" id="PRU00146"/>
    </source>
</evidence>